<dbReference type="GO" id="GO:0005524">
    <property type="term" value="F:ATP binding"/>
    <property type="evidence" value="ECO:0007669"/>
    <property type="project" value="UniProtKB-KW"/>
</dbReference>
<keyword evidence="11" id="KW-0325">Glycoprotein</keyword>
<evidence type="ECO:0000256" key="2">
    <source>
        <dbReference type="ARBA" id="ARBA00005814"/>
    </source>
</evidence>
<evidence type="ECO:0000256" key="12">
    <source>
        <dbReference type="SAM" id="MobiDB-lite"/>
    </source>
</evidence>
<feature type="transmembrane region" description="Helical" evidence="13">
    <location>
        <begin position="841"/>
        <end position="864"/>
    </location>
</feature>
<keyword evidence="4 13" id="KW-0812">Transmembrane</keyword>
<dbReference type="GO" id="GO:0016887">
    <property type="term" value="F:ATP hydrolysis activity"/>
    <property type="evidence" value="ECO:0007669"/>
    <property type="project" value="InterPro"/>
</dbReference>
<gene>
    <name evidence="15" type="ORF">HDU87_007055</name>
</gene>
<dbReference type="FunFam" id="3.40.50.300:FF:000702">
    <property type="entry name" value="ABC transporter (Adp1)"/>
    <property type="match status" value="1"/>
</dbReference>
<keyword evidence="6" id="KW-0547">Nucleotide-binding</keyword>
<dbReference type="PROSITE" id="PS00211">
    <property type="entry name" value="ABC_TRANSPORTER_1"/>
    <property type="match status" value="1"/>
</dbReference>
<feature type="transmembrane region" description="Helical" evidence="13">
    <location>
        <begin position="1049"/>
        <end position="1068"/>
    </location>
</feature>
<protein>
    <recommendedName>
        <fullName evidence="14">ABC transporter domain-containing protein</fullName>
    </recommendedName>
</protein>
<feature type="compositionally biased region" description="Low complexity" evidence="12">
    <location>
        <begin position="701"/>
        <end position="720"/>
    </location>
</feature>
<evidence type="ECO:0000256" key="1">
    <source>
        <dbReference type="ARBA" id="ARBA00004477"/>
    </source>
</evidence>
<dbReference type="InterPro" id="IPR050352">
    <property type="entry name" value="ABCG_transporters"/>
</dbReference>
<dbReference type="PANTHER" id="PTHR48041:SF2">
    <property type="entry name" value="ATP-DEPENDENT PERMEASE-RELATED"/>
    <property type="match status" value="1"/>
</dbReference>
<feature type="transmembrane region" description="Helical" evidence="13">
    <location>
        <begin position="984"/>
        <end position="1005"/>
    </location>
</feature>
<evidence type="ECO:0000256" key="10">
    <source>
        <dbReference type="ARBA" id="ARBA00023136"/>
    </source>
</evidence>
<evidence type="ECO:0000256" key="4">
    <source>
        <dbReference type="ARBA" id="ARBA00022692"/>
    </source>
</evidence>
<evidence type="ECO:0000313" key="15">
    <source>
        <dbReference type="EMBL" id="KAJ3174573.1"/>
    </source>
</evidence>
<dbReference type="GO" id="GO:0005789">
    <property type="term" value="C:endoplasmic reticulum membrane"/>
    <property type="evidence" value="ECO:0007669"/>
    <property type="project" value="UniProtKB-SubCell"/>
</dbReference>
<proteinExistence type="inferred from homology"/>
<keyword evidence="7" id="KW-0256">Endoplasmic reticulum</keyword>
<evidence type="ECO:0000256" key="8">
    <source>
        <dbReference type="ARBA" id="ARBA00022840"/>
    </source>
</evidence>
<sequence>MSQLRHYQPQWPVPVSSRLWRRRLRNPSVRLSGYWLGPASAGTKRTKLWLLGRLDGHQLQWSVFHEMCMRDDVCAPLRPPRPGDVLGETDNPVCHSSVRPINGTNYLQCEVTNTAIVKQLEGKKPEITYTCDAAEATCQFQFWADEQESFFCRLSECSTTQEFEGKVNRTAIQCATMKCACYPGRMLCDPRRFDLTDWFESDDPEEGGPRGPGALQCEESAVHDGELPERTCGFSEKWMNKLINDVFGDPNIQLSCPLAGECMYASQLPTAGKPKYRGFSVLAIVFMALFAALLVFSILGAIYWARKQNNPDLIGIYESMEDGDDEPLLDGEQSNARRANMMDHHVASDIMFRDITYTIDLPKKPSRHLPFQRRNAATAEGGAQGSVPPNPAVLRDVQGIVKAGEVMAVMGGSGAGKTTFLDILAKREKRGAVTGDILVNGKFMSDAEYRSIVGYVDQEDTLMPTLTVYETVLYSALLRLPRSMSTKEKEERVMETLIELDILHIANRRIGTTGERGISGGEKRRVSIACELVTGPSILFLDEPTSGLDAFNAYNVIESLVNLARTYRRTVILTIHQPRSNIFALFDKLVLLAKGRVVYSGPAQQDCRECFEQQGFKCPLGFNMADYLIDLTMHVVNTIDPSPVTTSSPESEAASPRKLKRKLSIRAAQEAELYTQHKAATEGASPATNGGASSAAKDDTPTTPVEELKPLLPLPDEGATSNGGAGGGSTFLHIPGSISASRRPSVSADFITEHLRVLVDGYKESTVGQRTSEELEEAVTQACRITSINGRPSGASLSSQMSRLLAQSATFSPSHHTGASAFTQFAILSQRTIKNLYRNPYLLLTHYLISILVAISLGLLYWHLDLTISGFQNRMGVLFFVCAVFGFGCLSSMMVFGGERVVFVRERAGGYYSAGIYFLAKVLFDLIPLRTIPPLLLGLISYHMMGLRSDDFSFLLKFLLVLVLFNLAAASACLTISIAIPDTAVATLVATLLMLFEMLFGGMLLNKNWLGTAGKWACDWSFFNAGWEALMVNEVNGLILVDRKFLQDINVPGAAILGTFGLNALGYWNDVGRLIGMIVVLLAAGMAWLILFVKEKR</sequence>
<feature type="transmembrane region" description="Helical" evidence="13">
    <location>
        <begin position="954"/>
        <end position="978"/>
    </location>
</feature>
<dbReference type="EMBL" id="JADGJQ010000063">
    <property type="protein sequence ID" value="KAJ3174573.1"/>
    <property type="molecule type" value="Genomic_DNA"/>
</dbReference>
<evidence type="ECO:0000256" key="9">
    <source>
        <dbReference type="ARBA" id="ARBA00022989"/>
    </source>
</evidence>
<feature type="transmembrane region" description="Helical" evidence="13">
    <location>
        <begin position="876"/>
        <end position="896"/>
    </location>
</feature>
<evidence type="ECO:0000259" key="14">
    <source>
        <dbReference type="PROSITE" id="PS50893"/>
    </source>
</evidence>
<dbReference type="GO" id="GO:0140359">
    <property type="term" value="F:ABC-type transporter activity"/>
    <property type="evidence" value="ECO:0007669"/>
    <property type="project" value="InterPro"/>
</dbReference>
<accession>A0AAD5TF83</accession>
<feature type="transmembrane region" description="Helical" evidence="13">
    <location>
        <begin position="1074"/>
        <end position="1093"/>
    </location>
</feature>
<dbReference type="Pfam" id="PF19055">
    <property type="entry name" value="ABC2_membrane_7"/>
    <property type="match status" value="1"/>
</dbReference>
<evidence type="ECO:0000256" key="5">
    <source>
        <dbReference type="ARBA" id="ARBA00022729"/>
    </source>
</evidence>
<dbReference type="Proteomes" id="UP001212152">
    <property type="component" value="Unassembled WGS sequence"/>
</dbReference>
<dbReference type="InterPro" id="IPR017871">
    <property type="entry name" value="ABC_transporter-like_CS"/>
</dbReference>
<keyword evidence="16" id="KW-1185">Reference proteome</keyword>
<evidence type="ECO:0000256" key="11">
    <source>
        <dbReference type="ARBA" id="ARBA00023180"/>
    </source>
</evidence>
<feature type="transmembrane region" description="Helical" evidence="13">
    <location>
        <begin position="281"/>
        <end position="304"/>
    </location>
</feature>
<dbReference type="Pfam" id="PF00005">
    <property type="entry name" value="ABC_tran"/>
    <property type="match status" value="1"/>
</dbReference>
<dbReference type="PANTHER" id="PTHR48041">
    <property type="entry name" value="ABC TRANSPORTER G FAMILY MEMBER 28"/>
    <property type="match status" value="1"/>
</dbReference>
<evidence type="ECO:0000256" key="7">
    <source>
        <dbReference type="ARBA" id="ARBA00022824"/>
    </source>
</evidence>
<feature type="compositionally biased region" description="Low complexity" evidence="12">
    <location>
        <begin position="642"/>
        <end position="652"/>
    </location>
</feature>
<keyword evidence="8" id="KW-0067">ATP-binding</keyword>
<dbReference type="Pfam" id="PF01061">
    <property type="entry name" value="ABC2_membrane"/>
    <property type="match status" value="1"/>
</dbReference>
<feature type="region of interest" description="Disordered" evidence="12">
    <location>
        <begin position="677"/>
        <end position="728"/>
    </location>
</feature>
<feature type="transmembrane region" description="Helical" evidence="13">
    <location>
        <begin position="916"/>
        <end position="942"/>
    </location>
</feature>
<organism evidence="15 16">
    <name type="scientific">Geranomyces variabilis</name>
    <dbReference type="NCBI Taxonomy" id="109894"/>
    <lineage>
        <taxon>Eukaryota</taxon>
        <taxon>Fungi</taxon>
        <taxon>Fungi incertae sedis</taxon>
        <taxon>Chytridiomycota</taxon>
        <taxon>Chytridiomycota incertae sedis</taxon>
        <taxon>Chytridiomycetes</taxon>
        <taxon>Spizellomycetales</taxon>
        <taxon>Powellomycetaceae</taxon>
        <taxon>Geranomyces</taxon>
    </lineage>
</organism>
<keyword evidence="10 13" id="KW-0472">Membrane</keyword>
<dbReference type="SUPFAM" id="SSF52540">
    <property type="entry name" value="P-loop containing nucleoside triphosphate hydrolases"/>
    <property type="match status" value="1"/>
</dbReference>
<dbReference type="PROSITE" id="PS50893">
    <property type="entry name" value="ABC_TRANSPORTER_2"/>
    <property type="match status" value="1"/>
</dbReference>
<dbReference type="AlphaFoldDB" id="A0AAD5TF83"/>
<dbReference type="Gene3D" id="3.40.50.300">
    <property type="entry name" value="P-loop containing nucleotide triphosphate hydrolases"/>
    <property type="match status" value="1"/>
</dbReference>
<evidence type="ECO:0000313" key="16">
    <source>
        <dbReference type="Proteomes" id="UP001212152"/>
    </source>
</evidence>
<dbReference type="InterPro" id="IPR003439">
    <property type="entry name" value="ABC_transporter-like_ATP-bd"/>
</dbReference>
<keyword evidence="9 13" id="KW-1133">Transmembrane helix</keyword>
<evidence type="ECO:0000256" key="3">
    <source>
        <dbReference type="ARBA" id="ARBA00022448"/>
    </source>
</evidence>
<evidence type="ECO:0000256" key="6">
    <source>
        <dbReference type="ARBA" id="ARBA00022741"/>
    </source>
</evidence>
<feature type="domain" description="ABC transporter" evidence="14">
    <location>
        <begin position="371"/>
        <end position="619"/>
    </location>
</feature>
<reference evidence="15" key="1">
    <citation type="submission" date="2020-05" db="EMBL/GenBank/DDBJ databases">
        <title>Phylogenomic resolution of chytrid fungi.</title>
        <authorList>
            <person name="Stajich J.E."/>
            <person name="Amses K."/>
            <person name="Simmons R."/>
            <person name="Seto K."/>
            <person name="Myers J."/>
            <person name="Bonds A."/>
            <person name="Quandt C.A."/>
            <person name="Barry K."/>
            <person name="Liu P."/>
            <person name="Grigoriev I."/>
            <person name="Longcore J.E."/>
            <person name="James T.Y."/>
        </authorList>
    </citation>
    <scope>NUCLEOTIDE SEQUENCE</scope>
    <source>
        <strain evidence="15">JEL0379</strain>
    </source>
</reference>
<keyword evidence="3" id="KW-0813">Transport</keyword>
<dbReference type="SMART" id="SM00382">
    <property type="entry name" value="AAA"/>
    <property type="match status" value="1"/>
</dbReference>
<comment type="caution">
    <text evidence="15">The sequence shown here is derived from an EMBL/GenBank/DDBJ whole genome shotgun (WGS) entry which is preliminary data.</text>
</comment>
<comment type="similarity">
    <text evidence="2">Belongs to the ABC transporter superfamily. ABCG family. Eye pigment precursor importer (TC 3.A.1.204) subfamily.</text>
</comment>
<dbReference type="InterPro" id="IPR013525">
    <property type="entry name" value="ABC2_TM"/>
</dbReference>
<evidence type="ECO:0000256" key="13">
    <source>
        <dbReference type="SAM" id="Phobius"/>
    </source>
</evidence>
<dbReference type="InterPro" id="IPR043926">
    <property type="entry name" value="ABCG_dom"/>
</dbReference>
<dbReference type="InterPro" id="IPR027417">
    <property type="entry name" value="P-loop_NTPase"/>
</dbReference>
<keyword evidence="5" id="KW-0732">Signal</keyword>
<name>A0AAD5TF83_9FUNG</name>
<dbReference type="InterPro" id="IPR003593">
    <property type="entry name" value="AAA+_ATPase"/>
</dbReference>
<feature type="region of interest" description="Disordered" evidence="12">
    <location>
        <begin position="642"/>
        <end position="661"/>
    </location>
</feature>
<comment type="subcellular location">
    <subcellularLocation>
        <location evidence="1">Endoplasmic reticulum membrane</location>
        <topology evidence="1">Multi-pass membrane protein</topology>
    </subcellularLocation>
</comment>